<dbReference type="Gene3D" id="1.10.10.60">
    <property type="entry name" value="Homeodomain-like"/>
    <property type="match status" value="1"/>
</dbReference>
<dbReference type="Pfam" id="PF25601">
    <property type="entry name" value="AAA_lid_14"/>
    <property type="match status" value="1"/>
</dbReference>
<dbReference type="PROSITE" id="PS00676">
    <property type="entry name" value="SIGMA54_INTERACT_2"/>
    <property type="match status" value="1"/>
</dbReference>
<evidence type="ECO:0000313" key="10">
    <source>
        <dbReference type="Proteomes" id="UP001165367"/>
    </source>
</evidence>
<sequence length="650" mass="73214">MKEKILVVEDQFVEADYLSLLLRNAGYTVTGIARSVSQAKEMIRKERPGFVLLDIYLKGSLTGIELGQILSEDSIPFVYVSANSHQEVLNAAKATQPYGFIVKPFREQDLLVTLEIARYRHEHSLQSKLRKEKELLARITEIADQEISWEQQLGKIAAAFQSSIPFDYFTAGIDNISGSACAGVSFLRIGFNEYQTIGFKELQTITGKPGNDLVLLQQQAGKEDQVMCRNEKAFAGLCRTSSLYKMFAEKFRLKSQLVLPLTLPDRTIFQLCFFNKLGEVYTTDHIDLLGRIQQPLIRSIEAMQKRHKNVKERSYLSTIANDRYFNKNGAEKFSGIVGKSHLLLNVLDHAALVADTDTSVLILGESGTGKESIADRIHQLSGRRNKVFIKVNCAALPATLIESELFGHERGAFTGANEKRTGKFEKADGGTILLDEVGEMPLELQAKLLRVLQEKEIERVGGQQTIKVDVRIIAATNKNLEAEVAEGRFRLDLYYRLNVFPIVMPLLRERKEDIPLLAYYFIEYFNQKSGRRVNRITDNVIDRMISYDWPGNIRELKHVIERAVLLAKGTAIEDILLPVIKNVSTGPGISESRFKTIFENERDHILSALQKCNGKVWGVGAAAEILNIHPSTLASKMKKLGIRKEYINSK</sequence>
<protein>
    <submittedName>
        <fullName evidence="9">Sigma 54-interacting transcriptional regulator</fullName>
    </submittedName>
</protein>
<dbReference type="Pfam" id="PF00072">
    <property type="entry name" value="Response_reg"/>
    <property type="match status" value="1"/>
</dbReference>
<feature type="domain" description="Response regulatory" evidence="8">
    <location>
        <begin position="4"/>
        <end position="118"/>
    </location>
</feature>
<dbReference type="PANTHER" id="PTHR32071">
    <property type="entry name" value="TRANSCRIPTIONAL REGULATORY PROTEIN"/>
    <property type="match status" value="1"/>
</dbReference>
<evidence type="ECO:0000256" key="4">
    <source>
        <dbReference type="ARBA" id="ARBA00023125"/>
    </source>
</evidence>
<name>A0ABS9KMD5_9BACT</name>
<dbReference type="PROSITE" id="PS00675">
    <property type="entry name" value="SIGMA54_INTERACT_1"/>
    <property type="match status" value="1"/>
</dbReference>
<dbReference type="InterPro" id="IPR003593">
    <property type="entry name" value="AAA+_ATPase"/>
</dbReference>
<feature type="domain" description="Sigma-54 factor interaction" evidence="7">
    <location>
        <begin position="336"/>
        <end position="565"/>
    </location>
</feature>
<organism evidence="9 10">
    <name type="scientific">Terrimonas ginsenosidimutans</name>
    <dbReference type="NCBI Taxonomy" id="2908004"/>
    <lineage>
        <taxon>Bacteria</taxon>
        <taxon>Pseudomonadati</taxon>
        <taxon>Bacteroidota</taxon>
        <taxon>Chitinophagia</taxon>
        <taxon>Chitinophagales</taxon>
        <taxon>Chitinophagaceae</taxon>
        <taxon>Terrimonas</taxon>
    </lineage>
</organism>
<keyword evidence="3" id="KW-0805">Transcription regulation</keyword>
<dbReference type="PANTHER" id="PTHR32071:SF117">
    <property type="entry name" value="PTS-DEPENDENT DIHYDROXYACETONE KINASE OPERON REGULATORY PROTEIN-RELATED"/>
    <property type="match status" value="1"/>
</dbReference>
<feature type="modified residue" description="4-aspartylphosphate" evidence="6">
    <location>
        <position position="54"/>
    </location>
</feature>
<dbReference type="SMART" id="SM00382">
    <property type="entry name" value="AAA"/>
    <property type="match status" value="1"/>
</dbReference>
<dbReference type="SUPFAM" id="SSF52172">
    <property type="entry name" value="CheY-like"/>
    <property type="match status" value="1"/>
</dbReference>
<accession>A0ABS9KMD5</accession>
<dbReference type="InterPro" id="IPR009057">
    <property type="entry name" value="Homeodomain-like_sf"/>
</dbReference>
<dbReference type="InterPro" id="IPR011006">
    <property type="entry name" value="CheY-like_superfamily"/>
</dbReference>
<dbReference type="InterPro" id="IPR025944">
    <property type="entry name" value="Sigma_54_int_dom_CS"/>
</dbReference>
<dbReference type="SMART" id="SM00448">
    <property type="entry name" value="REC"/>
    <property type="match status" value="1"/>
</dbReference>
<dbReference type="SUPFAM" id="SSF46689">
    <property type="entry name" value="Homeodomain-like"/>
    <property type="match status" value="1"/>
</dbReference>
<dbReference type="Gene3D" id="3.40.50.2300">
    <property type="match status" value="1"/>
</dbReference>
<keyword evidence="4" id="KW-0238">DNA-binding</keyword>
<dbReference type="Proteomes" id="UP001165367">
    <property type="component" value="Unassembled WGS sequence"/>
</dbReference>
<evidence type="ECO:0000256" key="6">
    <source>
        <dbReference type="PROSITE-ProRule" id="PRU00169"/>
    </source>
</evidence>
<dbReference type="CDD" id="cd17534">
    <property type="entry name" value="REC_DC-like"/>
    <property type="match status" value="1"/>
</dbReference>
<gene>
    <name evidence="9" type="ORF">LZZ85_04245</name>
</gene>
<dbReference type="PROSITE" id="PS00688">
    <property type="entry name" value="SIGMA54_INTERACT_3"/>
    <property type="match status" value="1"/>
</dbReference>
<evidence type="ECO:0000256" key="5">
    <source>
        <dbReference type="ARBA" id="ARBA00023163"/>
    </source>
</evidence>
<dbReference type="InterPro" id="IPR001789">
    <property type="entry name" value="Sig_transdc_resp-reg_receiver"/>
</dbReference>
<dbReference type="SUPFAM" id="SSF52540">
    <property type="entry name" value="P-loop containing nucleoside triphosphate hydrolases"/>
    <property type="match status" value="1"/>
</dbReference>
<keyword evidence="6" id="KW-0597">Phosphoprotein</keyword>
<comment type="caution">
    <text evidence="9">The sequence shown here is derived from an EMBL/GenBank/DDBJ whole genome shotgun (WGS) entry which is preliminary data.</text>
</comment>
<dbReference type="InterPro" id="IPR002197">
    <property type="entry name" value="HTH_Fis"/>
</dbReference>
<reference evidence="9" key="1">
    <citation type="submission" date="2022-01" db="EMBL/GenBank/DDBJ databases">
        <authorList>
            <person name="Jo J.-H."/>
            <person name="Im W.-T."/>
        </authorList>
    </citation>
    <scope>NUCLEOTIDE SEQUENCE</scope>
    <source>
        <strain evidence="9">NA20</strain>
    </source>
</reference>
<evidence type="ECO:0000313" key="9">
    <source>
        <dbReference type="EMBL" id="MCG2613474.1"/>
    </source>
</evidence>
<keyword evidence="1" id="KW-0547">Nucleotide-binding</keyword>
<dbReference type="PROSITE" id="PS50045">
    <property type="entry name" value="SIGMA54_INTERACT_4"/>
    <property type="match status" value="1"/>
</dbReference>
<dbReference type="EMBL" id="JAKLTR010000002">
    <property type="protein sequence ID" value="MCG2613474.1"/>
    <property type="molecule type" value="Genomic_DNA"/>
</dbReference>
<dbReference type="Gene3D" id="3.40.50.300">
    <property type="entry name" value="P-loop containing nucleotide triphosphate hydrolases"/>
    <property type="match status" value="1"/>
</dbReference>
<keyword evidence="10" id="KW-1185">Reference proteome</keyword>
<evidence type="ECO:0000259" key="7">
    <source>
        <dbReference type="PROSITE" id="PS50045"/>
    </source>
</evidence>
<keyword evidence="2" id="KW-0067">ATP-binding</keyword>
<evidence type="ECO:0000259" key="8">
    <source>
        <dbReference type="PROSITE" id="PS50110"/>
    </source>
</evidence>
<dbReference type="InterPro" id="IPR058031">
    <property type="entry name" value="AAA_lid_NorR"/>
</dbReference>
<dbReference type="Pfam" id="PF00158">
    <property type="entry name" value="Sigma54_activat"/>
    <property type="match status" value="1"/>
</dbReference>
<dbReference type="InterPro" id="IPR002078">
    <property type="entry name" value="Sigma_54_int"/>
</dbReference>
<proteinExistence type="predicted"/>
<evidence type="ECO:0000256" key="3">
    <source>
        <dbReference type="ARBA" id="ARBA00023015"/>
    </source>
</evidence>
<dbReference type="CDD" id="cd00009">
    <property type="entry name" value="AAA"/>
    <property type="match status" value="1"/>
</dbReference>
<dbReference type="Pfam" id="PF02954">
    <property type="entry name" value="HTH_8"/>
    <property type="match status" value="1"/>
</dbReference>
<evidence type="ECO:0000256" key="1">
    <source>
        <dbReference type="ARBA" id="ARBA00022741"/>
    </source>
</evidence>
<dbReference type="Gene3D" id="1.10.8.60">
    <property type="match status" value="1"/>
</dbReference>
<dbReference type="InterPro" id="IPR025662">
    <property type="entry name" value="Sigma_54_int_dom_ATP-bd_1"/>
</dbReference>
<dbReference type="InterPro" id="IPR027417">
    <property type="entry name" value="P-loop_NTPase"/>
</dbReference>
<keyword evidence="5" id="KW-0804">Transcription</keyword>
<dbReference type="PROSITE" id="PS50110">
    <property type="entry name" value="RESPONSE_REGULATORY"/>
    <property type="match status" value="1"/>
</dbReference>
<dbReference type="InterPro" id="IPR025943">
    <property type="entry name" value="Sigma_54_int_dom_ATP-bd_2"/>
</dbReference>
<evidence type="ECO:0000256" key="2">
    <source>
        <dbReference type="ARBA" id="ARBA00022840"/>
    </source>
</evidence>
<dbReference type="RefSeq" id="WP_237868702.1">
    <property type="nucleotide sequence ID" value="NZ_JAKLTR010000002.1"/>
</dbReference>